<dbReference type="GO" id="GO:0031146">
    <property type="term" value="P:SCF-dependent proteasomal ubiquitin-dependent protein catabolic process"/>
    <property type="evidence" value="ECO:0007669"/>
    <property type="project" value="TreeGrafter"/>
</dbReference>
<evidence type="ECO:0008006" key="3">
    <source>
        <dbReference type="Google" id="ProtNLM"/>
    </source>
</evidence>
<dbReference type="InterPro" id="IPR006553">
    <property type="entry name" value="Leu-rich_rpt_Cys-con_subtyp"/>
</dbReference>
<name>A0A9Q0XJV2_9SAUR</name>
<proteinExistence type="predicted"/>
<keyword evidence="2" id="KW-1185">Reference proteome</keyword>
<gene>
    <name evidence="1" type="ORF">JRQ81_003491</name>
</gene>
<sequence>MATGYKSFIFLLAPLTPESFMPKKKTVRSLERLCLEYVADNMERIWAKDYRFRNLDGHQSHDPMGPFAMLAGFLVQELYKLMRKKKRLTPAVLRLLLVPQLMELDLSPCTHQVNNSLARIITARCQNLSTLDHFWCSELSAKTLTDLVRGLPSLVNLGLSGTQCNTQVLIAVRSCCPRLWHLDITSCRNLSSDSLLHLVYDPAGATFCCQALGRLAASRSLRDTPKEDYIPIVAFVLLALPNLKRLCHVFVAEAVALIHSQRFGCAQVPPGFPSLEMLARRHRTLGLPGQESTRPVLGLREAHNVNESFLPQVCAMCPHLEDVSVILRGRPGWNTDFSSCRSITELSLCAKDYMDLRALLPVMASLGPQLQTLFLSNFCFIDRFSFHALLRHCVNLRKLSIHVYSPAAYSSRVREEPGFEPLDWDFSLPPCRFPRLCDFSLTYVDMENPLPFPHIGLLWKSLQDLLTHSPRLENLKLARLPFDLDQLFLKVLLPPGMALLRLKTVTLSEVYISVTSLHRLIFAENELSCLRLFLCSEIRQIDYERILERIQLEGFDLEVEWG</sequence>
<dbReference type="SMART" id="SM00367">
    <property type="entry name" value="LRR_CC"/>
    <property type="match status" value="3"/>
</dbReference>
<dbReference type="OrthoDB" id="16120at2759"/>
<dbReference type="SUPFAM" id="SSF52047">
    <property type="entry name" value="RNI-like"/>
    <property type="match status" value="1"/>
</dbReference>
<dbReference type="InterPro" id="IPR032675">
    <property type="entry name" value="LRR_dom_sf"/>
</dbReference>
<dbReference type="PANTHER" id="PTHR13318">
    <property type="entry name" value="PARTNER OF PAIRED, ISOFORM B-RELATED"/>
    <property type="match status" value="1"/>
</dbReference>
<dbReference type="GO" id="GO:0019005">
    <property type="term" value="C:SCF ubiquitin ligase complex"/>
    <property type="evidence" value="ECO:0007669"/>
    <property type="project" value="TreeGrafter"/>
</dbReference>
<evidence type="ECO:0000313" key="1">
    <source>
        <dbReference type="EMBL" id="KAJ7317329.1"/>
    </source>
</evidence>
<protein>
    <recommendedName>
        <fullName evidence="3">F-box/LRR-repeat protein 18</fullName>
    </recommendedName>
</protein>
<evidence type="ECO:0000313" key="2">
    <source>
        <dbReference type="Proteomes" id="UP001142489"/>
    </source>
</evidence>
<comment type="caution">
    <text evidence="1">The sequence shown here is derived from an EMBL/GenBank/DDBJ whole genome shotgun (WGS) entry which is preliminary data.</text>
</comment>
<dbReference type="PANTHER" id="PTHR13318:SF247">
    <property type="entry name" value="GH16156P"/>
    <property type="match status" value="1"/>
</dbReference>
<reference evidence="1" key="1">
    <citation type="journal article" date="2023" name="DNA Res.">
        <title>Chromosome-level genome assembly of Phrynocephalus forsythii using third-generation DNA sequencing and Hi-C analysis.</title>
        <authorList>
            <person name="Qi Y."/>
            <person name="Zhao W."/>
            <person name="Zhao Y."/>
            <person name="Niu C."/>
            <person name="Cao S."/>
            <person name="Zhang Y."/>
        </authorList>
    </citation>
    <scope>NUCLEOTIDE SEQUENCE</scope>
    <source>
        <tissue evidence="1">Muscle</tissue>
    </source>
</reference>
<dbReference type="EMBL" id="JAPFRF010000011">
    <property type="protein sequence ID" value="KAJ7317329.1"/>
    <property type="molecule type" value="Genomic_DNA"/>
</dbReference>
<accession>A0A9Q0XJV2</accession>
<organism evidence="1 2">
    <name type="scientific">Phrynocephalus forsythii</name>
    <dbReference type="NCBI Taxonomy" id="171643"/>
    <lineage>
        <taxon>Eukaryota</taxon>
        <taxon>Metazoa</taxon>
        <taxon>Chordata</taxon>
        <taxon>Craniata</taxon>
        <taxon>Vertebrata</taxon>
        <taxon>Euteleostomi</taxon>
        <taxon>Lepidosauria</taxon>
        <taxon>Squamata</taxon>
        <taxon>Bifurcata</taxon>
        <taxon>Unidentata</taxon>
        <taxon>Episquamata</taxon>
        <taxon>Toxicofera</taxon>
        <taxon>Iguania</taxon>
        <taxon>Acrodonta</taxon>
        <taxon>Agamidae</taxon>
        <taxon>Agaminae</taxon>
        <taxon>Phrynocephalus</taxon>
    </lineage>
</organism>
<dbReference type="Proteomes" id="UP001142489">
    <property type="component" value="Unassembled WGS sequence"/>
</dbReference>
<dbReference type="AlphaFoldDB" id="A0A9Q0XJV2"/>
<dbReference type="Gene3D" id="3.80.10.10">
    <property type="entry name" value="Ribonuclease Inhibitor"/>
    <property type="match status" value="2"/>
</dbReference>